<keyword evidence="1" id="KW-0732">Signal</keyword>
<feature type="chain" id="PRO_5013910707" evidence="1">
    <location>
        <begin position="20"/>
        <end position="106"/>
    </location>
</feature>
<accession>A0A2H3CP03</accession>
<evidence type="ECO:0000313" key="3">
    <source>
        <dbReference type="Proteomes" id="UP000217790"/>
    </source>
</evidence>
<dbReference type="STRING" id="47427.A0A2H3CP03"/>
<organism evidence="2 3">
    <name type="scientific">Armillaria gallica</name>
    <name type="common">Bulbous honey fungus</name>
    <name type="synonym">Armillaria bulbosa</name>
    <dbReference type="NCBI Taxonomy" id="47427"/>
    <lineage>
        <taxon>Eukaryota</taxon>
        <taxon>Fungi</taxon>
        <taxon>Dikarya</taxon>
        <taxon>Basidiomycota</taxon>
        <taxon>Agaricomycotina</taxon>
        <taxon>Agaricomycetes</taxon>
        <taxon>Agaricomycetidae</taxon>
        <taxon>Agaricales</taxon>
        <taxon>Marasmiineae</taxon>
        <taxon>Physalacriaceae</taxon>
        <taxon>Armillaria</taxon>
    </lineage>
</organism>
<reference evidence="3" key="1">
    <citation type="journal article" date="2017" name="Nat. Ecol. Evol.">
        <title>Genome expansion and lineage-specific genetic innovations in the forest pathogenic fungi Armillaria.</title>
        <authorList>
            <person name="Sipos G."/>
            <person name="Prasanna A.N."/>
            <person name="Walter M.C."/>
            <person name="O'Connor E."/>
            <person name="Balint B."/>
            <person name="Krizsan K."/>
            <person name="Kiss B."/>
            <person name="Hess J."/>
            <person name="Varga T."/>
            <person name="Slot J."/>
            <person name="Riley R."/>
            <person name="Boka B."/>
            <person name="Rigling D."/>
            <person name="Barry K."/>
            <person name="Lee J."/>
            <person name="Mihaltcheva S."/>
            <person name="LaButti K."/>
            <person name="Lipzen A."/>
            <person name="Waldron R."/>
            <person name="Moloney N.M."/>
            <person name="Sperisen C."/>
            <person name="Kredics L."/>
            <person name="Vagvoelgyi C."/>
            <person name="Patrignani A."/>
            <person name="Fitzpatrick D."/>
            <person name="Nagy I."/>
            <person name="Doyle S."/>
            <person name="Anderson J.B."/>
            <person name="Grigoriev I.V."/>
            <person name="Gueldener U."/>
            <person name="Muensterkoetter M."/>
            <person name="Nagy L.G."/>
        </authorList>
    </citation>
    <scope>NUCLEOTIDE SEQUENCE [LARGE SCALE GENOMIC DNA]</scope>
    <source>
        <strain evidence="3">Ar21-2</strain>
    </source>
</reference>
<gene>
    <name evidence="2" type="ORF">ARMGADRAFT_1136854</name>
</gene>
<dbReference type="AlphaFoldDB" id="A0A2H3CP03"/>
<feature type="signal peptide" evidence="1">
    <location>
        <begin position="1"/>
        <end position="19"/>
    </location>
</feature>
<sequence length="106" mass="12019">MRKVHRVLFIIILSDFGLLTLKNHCRIHRCSLLQHEKGFYGCYKERLCLLSVDCGKPFSSLKDVLLPETLKAITIKSFKLSSMTTMQEEDLSLLPAVVVTTPSPII</sequence>
<protein>
    <submittedName>
        <fullName evidence="2">Uncharacterized protein</fullName>
    </submittedName>
</protein>
<evidence type="ECO:0000256" key="1">
    <source>
        <dbReference type="SAM" id="SignalP"/>
    </source>
</evidence>
<dbReference type="Proteomes" id="UP000217790">
    <property type="component" value="Unassembled WGS sequence"/>
</dbReference>
<name>A0A2H3CP03_ARMGA</name>
<dbReference type="OrthoDB" id="10556856at2759"/>
<dbReference type="EMBL" id="KZ293705">
    <property type="protein sequence ID" value="PBK83590.1"/>
    <property type="molecule type" value="Genomic_DNA"/>
</dbReference>
<proteinExistence type="predicted"/>
<keyword evidence="3" id="KW-1185">Reference proteome</keyword>
<dbReference type="InParanoid" id="A0A2H3CP03"/>
<evidence type="ECO:0000313" key="2">
    <source>
        <dbReference type="EMBL" id="PBK83590.1"/>
    </source>
</evidence>